<evidence type="ECO:0000313" key="3">
    <source>
        <dbReference type="Proteomes" id="UP001194468"/>
    </source>
</evidence>
<dbReference type="AlphaFoldDB" id="A0AAD4BC81"/>
<feature type="compositionally biased region" description="Basic and acidic residues" evidence="1">
    <location>
        <begin position="245"/>
        <end position="255"/>
    </location>
</feature>
<feature type="non-terminal residue" evidence="2">
    <location>
        <position position="255"/>
    </location>
</feature>
<evidence type="ECO:0000256" key="1">
    <source>
        <dbReference type="SAM" id="MobiDB-lite"/>
    </source>
</evidence>
<feature type="region of interest" description="Disordered" evidence="1">
    <location>
        <begin position="230"/>
        <end position="255"/>
    </location>
</feature>
<dbReference type="InterPro" id="IPR012337">
    <property type="entry name" value="RNaseH-like_sf"/>
</dbReference>
<proteinExistence type="predicted"/>
<evidence type="ECO:0008006" key="4">
    <source>
        <dbReference type="Google" id="ProtNLM"/>
    </source>
</evidence>
<accession>A0AAD4BC81</accession>
<dbReference type="Proteomes" id="UP001194468">
    <property type="component" value="Unassembled WGS sequence"/>
</dbReference>
<dbReference type="EMBL" id="WHUW01000237">
    <property type="protein sequence ID" value="KAF8416999.1"/>
    <property type="molecule type" value="Genomic_DNA"/>
</dbReference>
<reference evidence="2" key="1">
    <citation type="submission" date="2019-10" db="EMBL/GenBank/DDBJ databases">
        <authorList>
            <consortium name="DOE Joint Genome Institute"/>
            <person name="Kuo A."/>
            <person name="Miyauchi S."/>
            <person name="Kiss E."/>
            <person name="Drula E."/>
            <person name="Kohler A."/>
            <person name="Sanchez-Garcia M."/>
            <person name="Andreopoulos B."/>
            <person name="Barry K.W."/>
            <person name="Bonito G."/>
            <person name="Buee M."/>
            <person name="Carver A."/>
            <person name="Chen C."/>
            <person name="Cichocki N."/>
            <person name="Clum A."/>
            <person name="Culley D."/>
            <person name="Crous P.W."/>
            <person name="Fauchery L."/>
            <person name="Girlanda M."/>
            <person name="Hayes R."/>
            <person name="Keri Z."/>
            <person name="LaButti K."/>
            <person name="Lipzen A."/>
            <person name="Lombard V."/>
            <person name="Magnuson J."/>
            <person name="Maillard F."/>
            <person name="Morin E."/>
            <person name="Murat C."/>
            <person name="Nolan M."/>
            <person name="Ohm R."/>
            <person name="Pangilinan J."/>
            <person name="Pereira M."/>
            <person name="Perotto S."/>
            <person name="Peter M."/>
            <person name="Riley R."/>
            <person name="Sitrit Y."/>
            <person name="Stielow B."/>
            <person name="Szollosi G."/>
            <person name="Zifcakova L."/>
            <person name="Stursova M."/>
            <person name="Spatafora J.W."/>
            <person name="Tedersoo L."/>
            <person name="Vaario L.-M."/>
            <person name="Yamada A."/>
            <person name="Yan M."/>
            <person name="Wang P."/>
            <person name="Xu J."/>
            <person name="Bruns T."/>
            <person name="Baldrian P."/>
            <person name="Vilgalys R."/>
            <person name="Henrissat B."/>
            <person name="Grigoriev I.V."/>
            <person name="Hibbett D."/>
            <person name="Nagy L.G."/>
            <person name="Martin F.M."/>
        </authorList>
    </citation>
    <scope>NUCLEOTIDE SEQUENCE</scope>
    <source>
        <strain evidence="2">BED1</strain>
    </source>
</reference>
<name>A0AAD4BC81_BOLED</name>
<protein>
    <recommendedName>
        <fullName evidence="4">HAT C-terminal dimerisation domain-containing protein</fullName>
    </recommendedName>
</protein>
<organism evidence="2 3">
    <name type="scientific">Boletus edulis BED1</name>
    <dbReference type="NCBI Taxonomy" id="1328754"/>
    <lineage>
        <taxon>Eukaryota</taxon>
        <taxon>Fungi</taxon>
        <taxon>Dikarya</taxon>
        <taxon>Basidiomycota</taxon>
        <taxon>Agaricomycotina</taxon>
        <taxon>Agaricomycetes</taxon>
        <taxon>Agaricomycetidae</taxon>
        <taxon>Boletales</taxon>
        <taxon>Boletineae</taxon>
        <taxon>Boletaceae</taxon>
        <taxon>Boletoideae</taxon>
        <taxon>Boletus</taxon>
    </lineage>
</organism>
<gene>
    <name evidence="2" type="ORF">L210DRAFT_3428716</name>
</gene>
<sequence length="255" mass="29480">VTVRHFTPVHQILKDATEYFSRATPNLTTVIPVMDAMDTKLRQHARNDQLSCPIRAGITIALWTLNHYYSLTDSSEVYRIAMILHPRHKLEYFKDANWADDWVDTAERLVWQQFENLYASNTTDFKAPNSDIEVLEDQPVHIKCRANILPVLTNEQKSGNMFDRMPVLVPPKLKDGRNKLDRYLWADVEHVTDALAWWYERCAAYPCLSRMVSESIFLLVELRGRSGGIEVDGTKSRGSRPTPRIMERSPFGDDR</sequence>
<comment type="caution">
    <text evidence="2">The sequence shown here is derived from an EMBL/GenBank/DDBJ whole genome shotgun (WGS) entry which is preliminary data.</text>
</comment>
<reference evidence="2" key="2">
    <citation type="journal article" date="2020" name="Nat. Commun.">
        <title>Large-scale genome sequencing of mycorrhizal fungi provides insights into the early evolution of symbiotic traits.</title>
        <authorList>
            <person name="Miyauchi S."/>
            <person name="Kiss E."/>
            <person name="Kuo A."/>
            <person name="Drula E."/>
            <person name="Kohler A."/>
            <person name="Sanchez-Garcia M."/>
            <person name="Morin E."/>
            <person name="Andreopoulos B."/>
            <person name="Barry K.W."/>
            <person name="Bonito G."/>
            <person name="Buee M."/>
            <person name="Carver A."/>
            <person name="Chen C."/>
            <person name="Cichocki N."/>
            <person name="Clum A."/>
            <person name="Culley D."/>
            <person name="Crous P.W."/>
            <person name="Fauchery L."/>
            <person name="Girlanda M."/>
            <person name="Hayes R.D."/>
            <person name="Keri Z."/>
            <person name="LaButti K."/>
            <person name="Lipzen A."/>
            <person name="Lombard V."/>
            <person name="Magnuson J."/>
            <person name="Maillard F."/>
            <person name="Murat C."/>
            <person name="Nolan M."/>
            <person name="Ohm R.A."/>
            <person name="Pangilinan J."/>
            <person name="Pereira M.F."/>
            <person name="Perotto S."/>
            <person name="Peter M."/>
            <person name="Pfister S."/>
            <person name="Riley R."/>
            <person name="Sitrit Y."/>
            <person name="Stielow J.B."/>
            <person name="Szollosi G."/>
            <person name="Zifcakova L."/>
            <person name="Stursova M."/>
            <person name="Spatafora J.W."/>
            <person name="Tedersoo L."/>
            <person name="Vaario L.M."/>
            <person name="Yamada A."/>
            <person name="Yan M."/>
            <person name="Wang P."/>
            <person name="Xu J."/>
            <person name="Bruns T."/>
            <person name="Baldrian P."/>
            <person name="Vilgalys R."/>
            <person name="Dunand C."/>
            <person name="Henrissat B."/>
            <person name="Grigoriev I.V."/>
            <person name="Hibbett D."/>
            <person name="Nagy L.G."/>
            <person name="Martin F.M."/>
        </authorList>
    </citation>
    <scope>NUCLEOTIDE SEQUENCE</scope>
    <source>
        <strain evidence="2">BED1</strain>
    </source>
</reference>
<evidence type="ECO:0000313" key="2">
    <source>
        <dbReference type="EMBL" id="KAF8416999.1"/>
    </source>
</evidence>
<dbReference type="SUPFAM" id="SSF53098">
    <property type="entry name" value="Ribonuclease H-like"/>
    <property type="match status" value="1"/>
</dbReference>
<keyword evidence="3" id="KW-1185">Reference proteome</keyword>